<comment type="caution">
    <text evidence="1">The sequence shown here is derived from an EMBL/GenBank/DDBJ whole genome shotgun (WGS) entry which is preliminary data.</text>
</comment>
<evidence type="ECO:0000313" key="2">
    <source>
        <dbReference type="Proteomes" id="UP001372834"/>
    </source>
</evidence>
<gene>
    <name evidence="1" type="ORF">RUM43_009246</name>
</gene>
<dbReference type="Proteomes" id="UP001372834">
    <property type="component" value="Unassembled WGS sequence"/>
</dbReference>
<name>A0AAN8P7T6_POLSC</name>
<sequence>DRLSYFFHSRNMLSPRQYGFTPQKSTIHAVSDLLSHPASDTGTSRLTLTMLPWLWALSLRTACGSSPVGFFTR</sequence>
<proteinExistence type="predicted"/>
<accession>A0AAN8P7T6</accession>
<evidence type="ECO:0000313" key="1">
    <source>
        <dbReference type="EMBL" id="KAK6623394.1"/>
    </source>
</evidence>
<reference evidence="1 2" key="1">
    <citation type="submission" date="2023-10" db="EMBL/GenBank/DDBJ databases">
        <title>Genomes of two closely related lineages of the louse Polyplax serrata with different host specificities.</title>
        <authorList>
            <person name="Martinu J."/>
            <person name="Tarabai H."/>
            <person name="Stefka J."/>
            <person name="Hypsa V."/>
        </authorList>
    </citation>
    <scope>NUCLEOTIDE SEQUENCE [LARGE SCALE GENOMIC DNA]</scope>
    <source>
        <strain evidence="1">HR10_N</strain>
    </source>
</reference>
<dbReference type="EMBL" id="JAWJWE010000038">
    <property type="protein sequence ID" value="KAK6623394.1"/>
    <property type="molecule type" value="Genomic_DNA"/>
</dbReference>
<protein>
    <submittedName>
        <fullName evidence="1">Uncharacterized protein</fullName>
    </submittedName>
</protein>
<feature type="non-terminal residue" evidence="1">
    <location>
        <position position="1"/>
    </location>
</feature>
<organism evidence="1 2">
    <name type="scientific">Polyplax serrata</name>
    <name type="common">Common mouse louse</name>
    <dbReference type="NCBI Taxonomy" id="468196"/>
    <lineage>
        <taxon>Eukaryota</taxon>
        <taxon>Metazoa</taxon>
        <taxon>Ecdysozoa</taxon>
        <taxon>Arthropoda</taxon>
        <taxon>Hexapoda</taxon>
        <taxon>Insecta</taxon>
        <taxon>Pterygota</taxon>
        <taxon>Neoptera</taxon>
        <taxon>Paraneoptera</taxon>
        <taxon>Psocodea</taxon>
        <taxon>Troctomorpha</taxon>
        <taxon>Phthiraptera</taxon>
        <taxon>Anoplura</taxon>
        <taxon>Polyplacidae</taxon>
        <taxon>Polyplax</taxon>
    </lineage>
</organism>
<dbReference type="AlphaFoldDB" id="A0AAN8P7T6"/>